<dbReference type="Gene3D" id="3.30.565.10">
    <property type="entry name" value="Histidine kinase-like ATPase, C-terminal domain"/>
    <property type="match status" value="1"/>
</dbReference>
<protein>
    <submittedName>
        <fullName evidence="2">Sensor histidine kinase</fullName>
    </submittedName>
</protein>
<dbReference type="SUPFAM" id="SSF55874">
    <property type="entry name" value="ATPase domain of HSP90 chaperone/DNA topoisomerase II/histidine kinase"/>
    <property type="match status" value="1"/>
</dbReference>
<dbReference type="InterPro" id="IPR050640">
    <property type="entry name" value="Bact_2-comp_sensor_kinase"/>
</dbReference>
<comment type="caution">
    <text evidence="2">The sequence shown here is derived from an EMBL/GenBank/DDBJ whole genome shotgun (WGS) entry which is preliminary data.</text>
</comment>
<dbReference type="Pfam" id="PF06580">
    <property type="entry name" value="His_kinase"/>
    <property type="match status" value="1"/>
</dbReference>
<dbReference type="PANTHER" id="PTHR34220:SF7">
    <property type="entry name" value="SENSOR HISTIDINE KINASE YPDA"/>
    <property type="match status" value="1"/>
</dbReference>
<feature type="domain" description="Histidine kinase" evidence="1">
    <location>
        <begin position="90"/>
        <end position="185"/>
    </location>
</feature>
<dbReference type="InterPro" id="IPR005467">
    <property type="entry name" value="His_kinase_dom"/>
</dbReference>
<dbReference type="PANTHER" id="PTHR34220">
    <property type="entry name" value="SENSOR HISTIDINE KINASE YPDA"/>
    <property type="match status" value="1"/>
</dbReference>
<organism evidence="2 3">
    <name type="scientific">SAR92 clade bacterium</name>
    <dbReference type="NCBI Taxonomy" id="2315479"/>
    <lineage>
        <taxon>Bacteria</taxon>
        <taxon>Pseudomonadati</taxon>
        <taxon>Pseudomonadota</taxon>
        <taxon>Gammaproteobacteria</taxon>
        <taxon>Cellvibrionales</taxon>
        <taxon>Porticoccaceae</taxon>
        <taxon>SAR92 clade</taxon>
    </lineage>
</organism>
<dbReference type="EMBL" id="SHBO01000009">
    <property type="protein sequence ID" value="RZO07802.1"/>
    <property type="molecule type" value="Genomic_DNA"/>
</dbReference>
<dbReference type="GO" id="GO:0000155">
    <property type="term" value="F:phosphorelay sensor kinase activity"/>
    <property type="evidence" value="ECO:0007669"/>
    <property type="project" value="InterPro"/>
</dbReference>
<dbReference type="GO" id="GO:0016020">
    <property type="term" value="C:membrane"/>
    <property type="evidence" value="ECO:0007669"/>
    <property type="project" value="InterPro"/>
</dbReference>
<keyword evidence="2" id="KW-0808">Transferase</keyword>
<keyword evidence="2" id="KW-0418">Kinase</keyword>
<reference evidence="2 3" key="1">
    <citation type="submission" date="2019-02" db="EMBL/GenBank/DDBJ databases">
        <title>Prokaryotic population dynamics and viral predation in marine succession experiment using metagenomics: the confinement effect.</title>
        <authorList>
            <person name="Haro-Moreno J.M."/>
            <person name="Rodriguez-Valera F."/>
            <person name="Lopez-Perez M."/>
        </authorList>
    </citation>
    <scope>NUCLEOTIDE SEQUENCE [LARGE SCALE GENOMIC DNA]</scope>
    <source>
        <strain evidence="2">MED-G169</strain>
    </source>
</reference>
<dbReference type="InterPro" id="IPR003594">
    <property type="entry name" value="HATPase_dom"/>
</dbReference>
<name>A0A520LP00_9GAMM</name>
<accession>A0A520LP00</accession>
<dbReference type="Pfam" id="PF02518">
    <property type="entry name" value="HATPase_c"/>
    <property type="match status" value="1"/>
</dbReference>
<evidence type="ECO:0000313" key="3">
    <source>
        <dbReference type="Proteomes" id="UP000318148"/>
    </source>
</evidence>
<proteinExistence type="predicted"/>
<dbReference type="Proteomes" id="UP000318148">
    <property type="component" value="Unassembled WGS sequence"/>
</dbReference>
<dbReference type="AlphaFoldDB" id="A0A520LP00"/>
<dbReference type="InterPro" id="IPR010559">
    <property type="entry name" value="Sig_transdc_His_kin_internal"/>
</dbReference>
<gene>
    <name evidence="2" type="ORF">EVB02_01375</name>
</gene>
<feature type="non-terminal residue" evidence="2">
    <location>
        <position position="1"/>
    </location>
</feature>
<dbReference type="PROSITE" id="PS50109">
    <property type="entry name" value="HIS_KIN"/>
    <property type="match status" value="1"/>
</dbReference>
<evidence type="ECO:0000259" key="1">
    <source>
        <dbReference type="PROSITE" id="PS50109"/>
    </source>
</evidence>
<sequence>NPHFLFNTLNSISSLITKRDDSRANEMIIQLSDFLRHSLNSDPVDGISLKDEIDALKLYLRIEEARFGDRLSINININKGAEKVQVPGMILQPLVENSIKYAIAPNEEGGEITINATMKENMLDLHVLDSGPGFDKNLIDLSQSGVGLRNTRDRLNTFYQGKSKFKIESSDEGGTDISIKVPLSISGDSMEGNK</sequence>
<evidence type="ECO:0000313" key="2">
    <source>
        <dbReference type="EMBL" id="RZO07802.1"/>
    </source>
</evidence>
<dbReference type="InterPro" id="IPR036890">
    <property type="entry name" value="HATPase_C_sf"/>
</dbReference>